<dbReference type="AlphaFoldDB" id="L1IAS8"/>
<feature type="compositionally biased region" description="Basic and acidic residues" evidence="5">
    <location>
        <begin position="90"/>
        <end position="109"/>
    </location>
</feature>
<gene>
    <name evidence="7" type="ORF">GUITHDRAFT_148264</name>
</gene>
<sequence length="229" mass="25539">MDLFTNPMSLKMLVPEETVQSLSDRGQDMKVSFLDAGVHGGQRASGLVNDPSIASLPSCPAGLARLAGASRVVQETDGSHETFMQGLAHRDEHQEHEEGGRGATGKDSEGGVEDASTGREHKKNCHFCQHVKVKKGRSMVACETPGCTLRFCVHCLNTQFTQEVEEVWRMNVNGKWSCPLCKQICCCTKIPRLCDELHRHCKAYRYRDKRAQEQSRRCKDSFPIVLGYL</sequence>
<keyword evidence="4" id="KW-0539">Nucleus</keyword>
<dbReference type="KEGG" id="gtt:GUITHDRAFT_148264"/>
<evidence type="ECO:0000256" key="3">
    <source>
        <dbReference type="ARBA" id="ARBA00023163"/>
    </source>
</evidence>
<protein>
    <recommendedName>
        <fullName evidence="6">Zinc-finger domain-containing protein</fullName>
    </recommendedName>
</protein>
<name>L1IAS8_GUITC</name>
<keyword evidence="3" id="KW-0804">Transcription</keyword>
<dbReference type="RefSeq" id="XP_005819930.1">
    <property type="nucleotide sequence ID" value="XM_005819873.1"/>
</dbReference>
<dbReference type="GO" id="GO:0005634">
    <property type="term" value="C:nucleus"/>
    <property type="evidence" value="ECO:0007669"/>
    <property type="project" value="UniProtKB-SubCell"/>
</dbReference>
<keyword evidence="2" id="KW-0805">Transcription regulation</keyword>
<reference evidence="9" key="2">
    <citation type="submission" date="2012-11" db="EMBL/GenBank/DDBJ databases">
        <authorList>
            <person name="Kuo A."/>
            <person name="Curtis B.A."/>
            <person name="Tanifuji G."/>
            <person name="Burki F."/>
            <person name="Gruber A."/>
            <person name="Irimia M."/>
            <person name="Maruyama S."/>
            <person name="Arias M.C."/>
            <person name="Ball S.G."/>
            <person name="Gile G.H."/>
            <person name="Hirakawa Y."/>
            <person name="Hopkins J.F."/>
            <person name="Rensing S.A."/>
            <person name="Schmutz J."/>
            <person name="Symeonidi A."/>
            <person name="Elias M."/>
            <person name="Eveleigh R.J."/>
            <person name="Herman E.K."/>
            <person name="Klute M.J."/>
            <person name="Nakayama T."/>
            <person name="Obornik M."/>
            <person name="Reyes-Prieto A."/>
            <person name="Armbrust E.V."/>
            <person name="Aves S.J."/>
            <person name="Beiko R.G."/>
            <person name="Coutinho P."/>
            <person name="Dacks J.B."/>
            <person name="Durnford D.G."/>
            <person name="Fast N.M."/>
            <person name="Green B.R."/>
            <person name="Grisdale C."/>
            <person name="Hempe F."/>
            <person name="Henrissat B."/>
            <person name="Hoppner M.P."/>
            <person name="Ishida K.-I."/>
            <person name="Kim E."/>
            <person name="Koreny L."/>
            <person name="Kroth P.G."/>
            <person name="Liu Y."/>
            <person name="Malik S.-B."/>
            <person name="Maier U.G."/>
            <person name="McRose D."/>
            <person name="Mock T."/>
            <person name="Neilson J.A."/>
            <person name="Onodera N.T."/>
            <person name="Poole A.M."/>
            <person name="Pritham E.J."/>
            <person name="Richards T.A."/>
            <person name="Rocap G."/>
            <person name="Roy S.W."/>
            <person name="Sarai C."/>
            <person name="Schaack S."/>
            <person name="Shirato S."/>
            <person name="Slamovits C.H."/>
            <person name="Spencer D.F."/>
            <person name="Suzuki S."/>
            <person name="Worden A.Z."/>
            <person name="Zauner S."/>
            <person name="Barry K."/>
            <person name="Bell C."/>
            <person name="Bharti A.K."/>
            <person name="Crow J.A."/>
            <person name="Grimwood J."/>
            <person name="Kramer R."/>
            <person name="Lindquist E."/>
            <person name="Lucas S."/>
            <person name="Salamov A."/>
            <person name="McFadden G.I."/>
            <person name="Lane C.E."/>
            <person name="Keeling P.J."/>
            <person name="Gray M.W."/>
            <person name="Grigoriev I.V."/>
            <person name="Archibald J.M."/>
        </authorList>
    </citation>
    <scope>NUCLEOTIDE SEQUENCE</scope>
    <source>
        <strain evidence="9">CCMP2712</strain>
    </source>
</reference>
<reference evidence="7 9" key="1">
    <citation type="journal article" date="2012" name="Nature">
        <title>Algal genomes reveal evolutionary mosaicism and the fate of nucleomorphs.</title>
        <authorList>
            <consortium name="DOE Joint Genome Institute"/>
            <person name="Curtis B.A."/>
            <person name="Tanifuji G."/>
            <person name="Burki F."/>
            <person name="Gruber A."/>
            <person name="Irimia M."/>
            <person name="Maruyama S."/>
            <person name="Arias M.C."/>
            <person name="Ball S.G."/>
            <person name="Gile G.H."/>
            <person name="Hirakawa Y."/>
            <person name="Hopkins J.F."/>
            <person name="Kuo A."/>
            <person name="Rensing S.A."/>
            <person name="Schmutz J."/>
            <person name="Symeonidi A."/>
            <person name="Elias M."/>
            <person name="Eveleigh R.J."/>
            <person name="Herman E.K."/>
            <person name="Klute M.J."/>
            <person name="Nakayama T."/>
            <person name="Obornik M."/>
            <person name="Reyes-Prieto A."/>
            <person name="Armbrust E.V."/>
            <person name="Aves S.J."/>
            <person name="Beiko R.G."/>
            <person name="Coutinho P."/>
            <person name="Dacks J.B."/>
            <person name="Durnford D.G."/>
            <person name="Fast N.M."/>
            <person name="Green B.R."/>
            <person name="Grisdale C.J."/>
            <person name="Hempel F."/>
            <person name="Henrissat B."/>
            <person name="Hoppner M.P."/>
            <person name="Ishida K."/>
            <person name="Kim E."/>
            <person name="Koreny L."/>
            <person name="Kroth P.G."/>
            <person name="Liu Y."/>
            <person name="Malik S.B."/>
            <person name="Maier U.G."/>
            <person name="McRose D."/>
            <person name="Mock T."/>
            <person name="Neilson J.A."/>
            <person name="Onodera N.T."/>
            <person name="Poole A.M."/>
            <person name="Pritham E.J."/>
            <person name="Richards T.A."/>
            <person name="Rocap G."/>
            <person name="Roy S.W."/>
            <person name="Sarai C."/>
            <person name="Schaack S."/>
            <person name="Shirato S."/>
            <person name="Slamovits C.H."/>
            <person name="Spencer D.F."/>
            <person name="Suzuki S."/>
            <person name="Worden A.Z."/>
            <person name="Zauner S."/>
            <person name="Barry K."/>
            <person name="Bell C."/>
            <person name="Bharti A.K."/>
            <person name="Crow J.A."/>
            <person name="Grimwood J."/>
            <person name="Kramer R."/>
            <person name="Lindquist E."/>
            <person name="Lucas S."/>
            <person name="Salamov A."/>
            <person name="McFadden G.I."/>
            <person name="Lane C.E."/>
            <person name="Keeling P.J."/>
            <person name="Gray M.W."/>
            <person name="Grigoriev I.V."/>
            <person name="Archibald J.M."/>
        </authorList>
    </citation>
    <scope>NUCLEOTIDE SEQUENCE</scope>
    <source>
        <strain evidence="7 9">CCMP2712</strain>
    </source>
</reference>
<evidence type="ECO:0000313" key="9">
    <source>
        <dbReference type="Proteomes" id="UP000011087"/>
    </source>
</evidence>
<evidence type="ECO:0000256" key="4">
    <source>
        <dbReference type="ARBA" id="ARBA00023242"/>
    </source>
</evidence>
<evidence type="ECO:0000313" key="7">
    <source>
        <dbReference type="EMBL" id="EKX32950.1"/>
    </source>
</evidence>
<dbReference type="HOGENOM" id="CLU_1211765_0_0_1"/>
<comment type="subcellular location">
    <subcellularLocation>
        <location evidence="1">Nucleus</location>
    </subcellularLocation>
</comment>
<dbReference type="PaxDb" id="55529-EKX32950"/>
<dbReference type="EnsemblProtists" id="EKX32950">
    <property type="protein sequence ID" value="EKX32950"/>
    <property type="gene ID" value="GUITHDRAFT_148264"/>
</dbReference>
<evidence type="ECO:0000256" key="5">
    <source>
        <dbReference type="SAM" id="MobiDB-lite"/>
    </source>
</evidence>
<proteinExistence type="predicted"/>
<dbReference type="GeneID" id="17289676"/>
<accession>L1IAS8</accession>
<feature type="domain" description="Zinc-finger" evidence="6">
    <location>
        <begin position="120"/>
        <end position="189"/>
    </location>
</feature>
<dbReference type="EMBL" id="JH993163">
    <property type="protein sequence ID" value="EKX32950.1"/>
    <property type="molecule type" value="Genomic_DNA"/>
</dbReference>
<evidence type="ECO:0000313" key="8">
    <source>
        <dbReference type="EnsemblProtists" id="EKX32950"/>
    </source>
</evidence>
<dbReference type="OrthoDB" id="298344at2759"/>
<evidence type="ECO:0000256" key="2">
    <source>
        <dbReference type="ARBA" id="ARBA00023015"/>
    </source>
</evidence>
<keyword evidence="9" id="KW-1185">Reference proteome</keyword>
<dbReference type="Pfam" id="PF10497">
    <property type="entry name" value="zf-4CXXC_R1"/>
    <property type="match status" value="1"/>
</dbReference>
<dbReference type="InterPro" id="IPR018866">
    <property type="entry name" value="Znf-4CXXC_R1"/>
</dbReference>
<evidence type="ECO:0000259" key="6">
    <source>
        <dbReference type="Pfam" id="PF10497"/>
    </source>
</evidence>
<reference evidence="8" key="3">
    <citation type="submission" date="2016-03" db="UniProtKB">
        <authorList>
            <consortium name="EnsemblProtists"/>
        </authorList>
    </citation>
    <scope>IDENTIFICATION</scope>
</reference>
<organism evidence="7">
    <name type="scientific">Guillardia theta (strain CCMP2712)</name>
    <name type="common">Cryptophyte</name>
    <dbReference type="NCBI Taxonomy" id="905079"/>
    <lineage>
        <taxon>Eukaryota</taxon>
        <taxon>Cryptophyceae</taxon>
        <taxon>Pyrenomonadales</taxon>
        <taxon>Geminigeraceae</taxon>
        <taxon>Guillardia</taxon>
    </lineage>
</organism>
<evidence type="ECO:0000256" key="1">
    <source>
        <dbReference type="ARBA" id="ARBA00004123"/>
    </source>
</evidence>
<dbReference type="Proteomes" id="UP000011087">
    <property type="component" value="Unassembled WGS sequence"/>
</dbReference>
<feature type="region of interest" description="Disordered" evidence="5">
    <location>
        <begin position="90"/>
        <end position="117"/>
    </location>
</feature>